<organism evidence="8">
    <name type="scientific">Borrelia miyamotoi</name>
    <dbReference type="NCBI Taxonomy" id="47466"/>
    <lineage>
        <taxon>Bacteria</taxon>
        <taxon>Pseudomonadati</taxon>
        <taxon>Spirochaetota</taxon>
        <taxon>Spirochaetia</taxon>
        <taxon>Spirochaetales</taxon>
        <taxon>Borreliaceae</taxon>
        <taxon>Borrelia</taxon>
    </lineage>
</organism>
<evidence type="ECO:0000256" key="6">
    <source>
        <dbReference type="PIRSR" id="PIRSR000699-2"/>
    </source>
</evidence>
<feature type="modified residue" description="Phosphohistidine; by HPr" evidence="7">
    <location>
        <position position="91"/>
    </location>
</feature>
<keyword evidence="2" id="KW-0762">Sugar transport</keyword>
<evidence type="ECO:0000256" key="4">
    <source>
        <dbReference type="ARBA" id="ARBA00022683"/>
    </source>
</evidence>
<proteinExistence type="predicted"/>
<protein>
    <submittedName>
        <fullName evidence="8">PTS lactose/cellobiose transporter subunit IIA</fullName>
    </submittedName>
</protein>
<dbReference type="InterPro" id="IPR036542">
    <property type="entry name" value="PTS_IIA_lac/cel_sf"/>
</dbReference>
<evidence type="ECO:0000256" key="7">
    <source>
        <dbReference type="PROSITE-ProRule" id="PRU00418"/>
    </source>
</evidence>
<keyword evidence="4" id="KW-0598">Phosphotransferase system</keyword>
<dbReference type="SUPFAM" id="SSF46973">
    <property type="entry name" value="Enzyme IIa from lactose specific PTS, IIa-lac"/>
    <property type="match status" value="1"/>
</dbReference>
<evidence type="ECO:0000256" key="3">
    <source>
        <dbReference type="ARBA" id="ARBA00022679"/>
    </source>
</evidence>
<feature type="active site" description="Tele-phosphohistidine intermediate" evidence="5">
    <location>
        <position position="91"/>
    </location>
</feature>
<dbReference type="EMBL" id="CP036681">
    <property type="protein sequence ID" value="QBK62823.1"/>
    <property type="molecule type" value="Genomic_DNA"/>
</dbReference>
<dbReference type="PANTHER" id="PTHR34382:SF7">
    <property type="entry name" value="PTS SYSTEM N,N'-DIACETYLCHITOBIOSE-SPECIFIC EIIA COMPONENT"/>
    <property type="match status" value="1"/>
</dbReference>
<dbReference type="InterPro" id="IPR003188">
    <property type="entry name" value="PTS_IIA_lac/cel"/>
</dbReference>
<dbReference type="Pfam" id="PF02255">
    <property type="entry name" value="PTS_IIA"/>
    <property type="match status" value="1"/>
</dbReference>
<dbReference type="GO" id="GO:0046872">
    <property type="term" value="F:metal ion binding"/>
    <property type="evidence" value="ECO:0007669"/>
    <property type="project" value="UniProtKB-KW"/>
</dbReference>
<dbReference type="PROSITE" id="PS51095">
    <property type="entry name" value="PTS_EIIA_TYPE_3"/>
    <property type="match status" value="1"/>
</dbReference>
<keyword evidence="6" id="KW-0479">Metal-binding</keyword>
<keyword evidence="1" id="KW-0813">Transport</keyword>
<evidence type="ECO:0000256" key="1">
    <source>
        <dbReference type="ARBA" id="ARBA00022448"/>
    </source>
</evidence>
<evidence type="ECO:0000256" key="2">
    <source>
        <dbReference type="ARBA" id="ARBA00022597"/>
    </source>
</evidence>
<dbReference type="PIRSF" id="PIRSF000699">
    <property type="entry name" value="PTS_IILac_III"/>
    <property type="match status" value="1"/>
</dbReference>
<keyword evidence="6" id="KW-0460">Magnesium</keyword>
<dbReference type="AlphaFoldDB" id="A0A481YGA0"/>
<sequence>MGECLFVRKRKEKIEEERDDVRRPVVEYAGEAKSFLREALEHAKVGDYDKADQMMNESRMSIERDHEAHRGVIQYSAMKPDSITIPFILMHAEDHLLSVSSELNIFEELINIYKVIDKLNKK</sequence>
<keyword evidence="8" id="KW-0614">Plasmid</keyword>
<comment type="cofactor">
    <cofactor evidence="6">
        <name>Mg(2+)</name>
        <dbReference type="ChEBI" id="CHEBI:18420"/>
    </cofactor>
    <text evidence="6">Binds 1 Mg(2+) ion per trimer.</text>
</comment>
<name>A0A481YGA0_9SPIR</name>
<dbReference type="Gene3D" id="1.20.58.80">
    <property type="entry name" value="Phosphotransferase system, lactose/cellobiose-type IIA subunit"/>
    <property type="match status" value="1"/>
</dbReference>
<keyword evidence="3" id="KW-0808">Transferase</keyword>
<dbReference type="PANTHER" id="PTHR34382">
    <property type="entry name" value="PTS SYSTEM N,N'-DIACETYLCHITOBIOSE-SPECIFIC EIIA COMPONENT"/>
    <property type="match status" value="1"/>
</dbReference>
<evidence type="ECO:0000256" key="5">
    <source>
        <dbReference type="PIRSR" id="PIRSR000699-1"/>
    </source>
</evidence>
<dbReference type="GO" id="GO:0009401">
    <property type="term" value="P:phosphoenolpyruvate-dependent sugar phosphotransferase system"/>
    <property type="evidence" value="ECO:0007669"/>
    <property type="project" value="UniProtKB-KW"/>
</dbReference>
<gene>
    <name evidence="8" type="ORF">EZU67_06785</name>
</gene>
<geneLocation type="plasmid" evidence="8">
    <name>unnamed</name>
</geneLocation>
<reference evidence="8" key="1">
    <citation type="submission" date="2019-03" db="EMBL/GenBank/DDBJ databases">
        <title>Whole genome sequencing of Borrelia miyamotoi strains isolated at the Russian territory.</title>
        <authorList>
            <person name="Kuleshov K.V."/>
            <person name="Platonov A.E."/>
            <person name="Goptar I.A."/>
            <person name="Shipulin G.A."/>
            <person name="Markelov M.L."/>
            <person name="Koetsveld J."/>
            <person name="Kolyasnikova N.M."/>
            <person name="Sarksyan D.S."/>
            <person name="Toporkova M.G."/>
            <person name="Hovius J.W."/>
        </authorList>
    </citation>
    <scope>NUCLEOTIDE SEQUENCE</scope>
    <source>
        <strain evidence="8">Yekat-76</strain>
        <plasmid evidence="8">unnamed</plasmid>
    </source>
</reference>
<accession>A0A481YGA0</accession>
<evidence type="ECO:0000313" key="8">
    <source>
        <dbReference type="EMBL" id="QBK62823.1"/>
    </source>
</evidence>
<dbReference type="GO" id="GO:0016740">
    <property type="term" value="F:transferase activity"/>
    <property type="evidence" value="ECO:0007669"/>
    <property type="project" value="UniProtKB-KW"/>
</dbReference>
<feature type="binding site" evidence="6">
    <location>
        <position position="94"/>
    </location>
    <ligand>
        <name>Mg(2+)</name>
        <dbReference type="ChEBI" id="CHEBI:18420"/>
        <note>ligand shared between all trimeric partners</note>
    </ligand>
</feature>